<dbReference type="STRING" id="282301.A0A267E5I1"/>
<feature type="compositionally biased region" description="Polar residues" evidence="1">
    <location>
        <begin position="846"/>
        <end position="859"/>
    </location>
</feature>
<feature type="compositionally biased region" description="Polar residues" evidence="1">
    <location>
        <begin position="1670"/>
        <end position="1685"/>
    </location>
</feature>
<gene>
    <name evidence="3" type="ORF">BOX15_Mlig013809g2</name>
</gene>
<evidence type="ECO:0000313" key="3">
    <source>
        <dbReference type="EMBL" id="PAA55912.1"/>
    </source>
</evidence>
<dbReference type="EMBL" id="NIVC01002689">
    <property type="protein sequence ID" value="PAA55912.1"/>
    <property type="molecule type" value="Genomic_DNA"/>
</dbReference>
<feature type="region of interest" description="Disordered" evidence="1">
    <location>
        <begin position="1670"/>
        <end position="1742"/>
    </location>
</feature>
<name>A0A267E5I1_9PLAT</name>
<evidence type="ECO:0000256" key="1">
    <source>
        <dbReference type="SAM" id="MobiDB-lite"/>
    </source>
</evidence>
<keyword evidence="4" id="KW-1185">Reference proteome</keyword>
<comment type="caution">
    <text evidence="3">The sequence shown here is derived from an EMBL/GenBank/DDBJ whole genome shotgun (WGS) entry which is preliminary data.</text>
</comment>
<dbReference type="SMART" id="SM00028">
    <property type="entry name" value="TPR"/>
    <property type="match status" value="10"/>
</dbReference>
<dbReference type="SUPFAM" id="SSF48452">
    <property type="entry name" value="TPR-like"/>
    <property type="match status" value="3"/>
</dbReference>
<feature type="compositionally biased region" description="Basic and acidic residues" evidence="1">
    <location>
        <begin position="863"/>
        <end position="878"/>
    </location>
</feature>
<accession>A0A267E5I1</accession>
<feature type="domain" description="CHAT" evidence="2">
    <location>
        <begin position="1023"/>
        <end position="1285"/>
    </location>
</feature>
<feature type="compositionally biased region" description="Polar residues" evidence="1">
    <location>
        <begin position="963"/>
        <end position="976"/>
    </location>
</feature>
<evidence type="ECO:0000313" key="4">
    <source>
        <dbReference type="Proteomes" id="UP000215902"/>
    </source>
</evidence>
<dbReference type="Pfam" id="PF12770">
    <property type="entry name" value="CHAT"/>
    <property type="match status" value="1"/>
</dbReference>
<organism evidence="3 4">
    <name type="scientific">Macrostomum lignano</name>
    <dbReference type="NCBI Taxonomy" id="282301"/>
    <lineage>
        <taxon>Eukaryota</taxon>
        <taxon>Metazoa</taxon>
        <taxon>Spiralia</taxon>
        <taxon>Lophotrochozoa</taxon>
        <taxon>Platyhelminthes</taxon>
        <taxon>Rhabditophora</taxon>
        <taxon>Macrostomorpha</taxon>
        <taxon>Macrostomida</taxon>
        <taxon>Macrostomidae</taxon>
        <taxon>Macrostomum</taxon>
    </lineage>
</organism>
<sequence>MIPGFMPRRSAGTMESRYESSEIISESEEFEAVRTLEQEAFTLLEAGQSQEALIRLSDALEIDAGNARLLCLRAQLYCQLGDFETALSDAEQAASVEQFSCETCCFRSAILRKLERNDEAILHNIRCLSLDDCNLPRVKTSLLLSFRRMLPHTAEQLDAMKNLEIFNFLCQIGVLASKEGRQHLAIQLLEVAQTYETEQLGLRMLMLLSLANSYASRKYSEVAIELYTECLKVATEVHDSSYQIKCLVSLATMHLHSDNVAKATAYYQRLLDLRQDKAVINGDDWSPELECGLLLNLSICCATLGNLDESKRYAELSVSAAEQSAAAAQMQAQCRSNFGLALLRAGQPELAKSSLEEALKHARKVGDPSLLASCQGLLGSVMAELRNAGLSAAYHEQQIINSRRCDDRDALARAHLASGDSLRLLGKFDSAVDSFAEAGRAAIRPEMKLLAEVKIGETHLSADRPQRALYHFERCLEIAEADSAVSSDQLQSVQLQVAVIHQMSSSPEALDIAERLFYQLLPNLERGLDRPRPWDAPAPGDLLRDLRRCYFGLANSAAKRGKFDRALLASEAARQRSLSHHLAGRQSLLSSDRFDGLGGGGGGGGLSLIDDHRGKERLRLRLNWDMDRLRRTVDLQSTIVLCLSLTTDGCLVWLLEPGRGLTAVDHRTSSKGFSGRRLKLLTAQLYDRWVDRQRLRYFAEGRRLPESRGRLKCQRRRYEALSTAHRRAEAERLFDEAEAAAKKDESGSEGSPLEPLHQLYRMLLGGGTIHERLQSLPPDTAVTIVTDDHELASLPFELAPVFDALSAPLFRASSLWHLDCAINSELDRLRVDEDVEFERQLVRRGGNTSPRPVNQSTMLLPQDSERYKAADTDREKRGATVSFEPSMPDKKSKKDSKKTVGVKKVSIATPGVNFADPEDSGGKEEANFEVEKAPSLNHRQLSNPHLLRVSSSKAGAAVAVSSPTKQPTSSSLQPQVGSRRPQAPDSGFEASSGIHFTQQARLKTRTRVADTVTVVTTRTATDTDVATSALFVTPFRQISDPEKCVVVGNPKLPKHLTVDGEPWTTVSQMQQAHAELLLVGEMCEVCPIEGEDATKDVFLRELQTATVMHIATYACLRRGYFALAPNPTRQRLNDGDVVASKSASATKSVSGDKSKTTKEVEADEASYLVKPSDLLQCGRLRAGLIVLSCGWATNSAPVPAAAAKPGGKTATAAQDSADDLAASKEEDSLLPNLLLSLGAQCVLCLAWPLPGKALAEFWRQFYLALQWGRASVGAAARSALREMAEIEEFAAPSVQGAIRLYGKDLVINLADIRSAQLSQTIDAVEAQDGARELLNDDSDKEKFPKEAALMYELQSLVSAVLQENKRHAGCLDQIASLLDGALKRLFLGNPGKANRRLPDCLADFPAAVRLLRFLGFHFQPDFEDTPKQLIVFPHWDRDGLLLPAYHVFSSLLAIAPHPALTESLFQLLPTSQEKISYLVDLLAITKHAEELQVKQSDLTVRILLGQPKTLALVRQLGFVELGKFLYFSKTNERRALLNACLQLLIALSTHKSPSLVHKLDPELLGNKRAELAAGQQLPVRELSRLSTLEPLLLPRNQLRMATPWMTLMETADEMAEKMLLSRAHTDIERHVLAAVRRTRTWQLEGLKATAAVASAELQLQRAAARQHTIYSSSGAASSEVGQPSKPSIVDKPDTDEADKQDERDRPKVKVQPGGTPSSTRYPVDYRPPQTLPQVAEKRAKAHRVVEDRLREIGDRREAKLKELFLPYIHG</sequence>
<feature type="region of interest" description="Disordered" evidence="1">
    <location>
        <begin position="957"/>
        <end position="990"/>
    </location>
</feature>
<proteinExistence type="predicted"/>
<dbReference type="PANTHER" id="PTHR10098:SF108">
    <property type="entry name" value="TETRATRICOPEPTIDE REPEAT PROTEIN 28"/>
    <property type="match status" value="1"/>
</dbReference>
<dbReference type="InterPro" id="IPR024983">
    <property type="entry name" value="CHAT_dom"/>
</dbReference>
<feature type="region of interest" description="Disordered" evidence="1">
    <location>
        <begin position="842"/>
        <end position="902"/>
    </location>
</feature>
<dbReference type="Proteomes" id="UP000215902">
    <property type="component" value="Unassembled WGS sequence"/>
</dbReference>
<dbReference type="Gene3D" id="1.25.40.10">
    <property type="entry name" value="Tetratricopeptide repeat domain"/>
    <property type="match status" value="3"/>
</dbReference>
<feature type="compositionally biased region" description="Low complexity" evidence="1">
    <location>
        <begin position="1137"/>
        <end position="1149"/>
    </location>
</feature>
<reference evidence="3 4" key="1">
    <citation type="submission" date="2017-06" db="EMBL/GenBank/DDBJ databases">
        <title>A platform for efficient transgenesis in Macrostomum lignano, a flatworm model organism for stem cell research.</title>
        <authorList>
            <person name="Berezikov E."/>
        </authorList>
    </citation>
    <scope>NUCLEOTIDE SEQUENCE [LARGE SCALE GENOMIC DNA]</scope>
    <source>
        <strain evidence="3">DV1</strain>
        <tissue evidence="3">Whole organism</tissue>
    </source>
</reference>
<dbReference type="InterPro" id="IPR011990">
    <property type="entry name" value="TPR-like_helical_dom_sf"/>
</dbReference>
<dbReference type="InterPro" id="IPR019734">
    <property type="entry name" value="TPR_rpt"/>
</dbReference>
<protein>
    <recommendedName>
        <fullName evidence="2">CHAT domain-containing protein</fullName>
    </recommendedName>
</protein>
<dbReference type="PANTHER" id="PTHR10098">
    <property type="entry name" value="RAPSYN-RELATED"/>
    <property type="match status" value="1"/>
</dbReference>
<evidence type="ECO:0000259" key="2">
    <source>
        <dbReference type="Pfam" id="PF12770"/>
    </source>
</evidence>
<dbReference type="OrthoDB" id="5951504at2759"/>
<feature type="region of interest" description="Disordered" evidence="1">
    <location>
        <begin position="1132"/>
        <end position="1157"/>
    </location>
</feature>